<proteinExistence type="predicted"/>
<dbReference type="RefSeq" id="WP_306711006.1">
    <property type="nucleotide sequence ID" value="NZ_JAUJFI010000191.1"/>
</dbReference>
<reference evidence="2 3" key="1">
    <citation type="submission" date="2023-06" db="EMBL/GenBank/DDBJ databases">
        <title>Azospirillum isscasensis sp.nov, a bacterium isolated from rhizosphere soil of rice.</title>
        <authorList>
            <person name="Wang H."/>
        </authorList>
    </citation>
    <scope>NUCLEOTIDE SEQUENCE [LARGE SCALE GENOMIC DNA]</scope>
    <source>
        <strain evidence="2 3">C340-1</strain>
    </source>
</reference>
<dbReference type="EMBL" id="JAUJFI010000191">
    <property type="protein sequence ID" value="MDQ2106010.1"/>
    <property type="molecule type" value="Genomic_DNA"/>
</dbReference>
<feature type="non-terminal residue" evidence="2">
    <location>
        <position position="92"/>
    </location>
</feature>
<name>A0ABU0WP39_9PROT</name>
<dbReference type="SUPFAM" id="SSF46689">
    <property type="entry name" value="Homeodomain-like"/>
    <property type="match status" value="1"/>
</dbReference>
<dbReference type="InterPro" id="IPR009057">
    <property type="entry name" value="Homeodomain-like_sf"/>
</dbReference>
<evidence type="ECO:0000313" key="3">
    <source>
        <dbReference type="Proteomes" id="UP001227317"/>
    </source>
</evidence>
<dbReference type="Pfam" id="PF13384">
    <property type="entry name" value="HTH_23"/>
    <property type="match status" value="1"/>
</dbReference>
<evidence type="ECO:0000256" key="1">
    <source>
        <dbReference type="SAM" id="MobiDB-lite"/>
    </source>
</evidence>
<sequence length="92" mass="9791">MADQKLKDVIVVATPAEGGGPASSLPTRPAMPSEEPDRQRMAERLRAQGWSYRRIAEELQVSYILVSRWLGGDGATPSGPRPPAAAAVAPQP</sequence>
<keyword evidence="3" id="KW-1185">Reference proteome</keyword>
<accession>A0ABU0WP39</accession>
<gene>
    <name evidence="2" type="ORF">QSG27_25165</name>
</gene>
<dbReference type="Proteomes" id="UP001227317">
    <property type="component" value="Unassembled WGS sequence"/>
</dbReference>
<feature type="region of interest" description="Disordered" evidence="1">
    <location>
        <begin position="72"/>
        <end position="92"/>
    </location>
</feature>
<organism evidence="2 3">
    <name type="scientific">Azospirillum isscasi</name>
    <dbReference type="NCBI Taxonomy" id="3053926"/>
    <lineage>
        <taxon>Bacteria</taxon>
        <taxon>Pseudomonadati</taxon>
        <taxon>Pseudomonadota</taxon>
        <taxon>Alphaproteobacteria</taxon>
        <taxon>Rhodospirillales</taxon>
        <taxon>Azospirillaceae</taxon>
        <taxon>Azospirillum</taxon>
    </lineage>
</organism>
<evidence type="ECO:0000313" key="2">
    <source>
        <dbReference type="EMBL" id="MDQ2106010.1"/>
    </source>
</evidence>
<protein>
    <submittedName>
        <fullName evidence="2">Helix-turn-helix domain-containing protein</fullName>
    </submittedName>
</protein>
<comment type="caution">
    <text evidence="2">The sequence shown here is derived from an EMBL/GenBank/DDBJ whole genome shotgun (WGS) entry which is preliminary data.</text>
</comment>
<feature type="region of interest" description="Disordered" evidence="1">
    <location>
        <begin position="14"/>
        <end position="36"/>
    </location>
</feature>